<gene>
    <name evidence="3" type="ORF">PPROV_000125700</name>
</gene>
<dbReference type="AlphaFoldDB" id="A0A830H934"/>
<keyword evidence="1" id="KW-0175">Coiled coil</keyword>
<feature type="compositionally biased region" description="Low complexity" evidence="2">
    <location>
        <begin position="98"/>
        <end position="110"/>
    </location>
</feature>
<dbReference type="PANTHER" id="PTHR37028">
    <property type="entry name" value="UNNAMED PRODUCT-RELATED"/>
    <property type="match status" value="1"/>
</dbReference>
<feature type="region of interest" description="Disordered" evidence="2">
    <location>
        <begin position="93"/>
        <end position="150"/>
    </location>
</feature>
<accession>A0A830H934</accession>
<sequence length="806" mass="90059">MAAASPSLVDIDKVEEDIRYCEEYLAHDSALHAAHLPTEYDTQRDSLVADLNAAGADGKDEEGVDVFVDRLLQNHQPEDMHDARVRELLEQHQRRVTEAGTAATTTASAANPQPPSAGREATASPSRRTSQRANVVPPRPASASGDRKTMARRLLDEEERECTFRPKVNSNYKAKVKDDAPRTREERLQKLSKDRAATLKKVEALRIEAERREASECTFRPKINRGSPAAAKPVDGKGKTKGQGKAADSGARAKNKSTASTDRVEDRLLKDYQQTLALREAARAALIDRESEECTFKPETNVGRRKAWGTAKAAALLAAKSPSNSSSFATPNMGAAFVLSPESAAPESSKASPDPSSSSSPDTRPIHQRLGDLQRKRNERLMQAKMTLEKEELAEFSFRPRINENSAKIAKRVKPAEPLHRRQTRASSGVNDGVAPHEECTFSPETNPYSEQILQTSNRGMTFEERQEHIRRESVAKRLQGAKSYKDPHCTFRPDTGNAAQVLSSSRHAARVTETVEERAERLANADKKYLDSVRRSVSEDYYRQLTFKPEVHEYPGYTAAKNSYMSSVDQLHADTVRRRRAEEARERAEAEMRRTCTFRPKISKASKALADKNGGSTRAVDYLNPDAVLKDIAARKSEREAALEAKRREMEELEQKECVFTPSIGEKWTPPPSAPSGDEPMSRPMTVVRGLQRHLDLRIRAKEQAEEQAERERRAFLLDAARRPAQVGSTKVEAFSLVAGAAANERARRRMKHLEEESRAREREECTFRPKTLEGRNRELIRRMLNDNATSVDDSLLYAVNGFSA</sequence>
<feature type="compositionally biased region" description="Low complexity" evidence="2">
    <location>
        <begin position="342"/>
        <end position="362"/>
    </location>
</feature>
<protein>
    <submittedName>
        <fullName evidence="3">Uncharacterized protein</fullName>
    </submittedName>
</protein>
<feature type="coiled-coil region" evidence="1">
    <location>
        <begin position="738"/>
        <end position="765"/>
    </location>
</feature>
<dbReference type="OrthoDB" id="78067at2759"/>
<feature type="region of interest" description="Disordered" evidence="2">
    <location>
        <begin position="664"/>
        <end position="683"/>
    </location>
</feature>
<evidence type="ECO:0000313" key="3">
    <source>
        <dbReference type="EMBL" id="GHP02500.1"/>
    </source>
</evidence>
<name>A0A830H934_9CHLO</name>
<keyword evidence="4" id="KW-1185">Reference proteome</keyword>
<evidence type="ECO:0000256" key="2">
    <source>
        <dbReference type="SAM" id="MobiDB-lite"/>
    </source>
</evidence>
<evidence type="ECO:0000313" key="4">
    <source>
        <dbReference type="Proteomes" id="UP000660262"/>
    </source>
</evidence>
<feature type="region of interest" description="Disordered" evidence="2">
    <location>
        <begin position="222"/>
        <end position="262"/>
    </location>
</feature>
<feature type="region of interest" description="Disordered" evidence="2">
    <location>
        <begin position="342"/>
        <end position="376"/>
    </location>
</feature>
<feature type="compositionally biased region" description="Polar residues" evidence="2">
    <location>
        <begin position="123"/>
        <end position="133"/>
    </location>
</feature>
<comment type="caution">
    <text evidence="3">The sequence shown here is derived from an EMBL/GenBank/DDBJ whole genome shotgun (WGS) entry which is preliminary data.</text>
</comment>
<dbReference type="PANTHER" id="PTHR37028:SF4">
    <property type="entry name" value="ALMS MOTIF DOMAIN-CONTAINING PROTEIN"/>
    <property type="match status" value="1"/>
</dbReference>
<dbReference type="EMBL" id="BNJQ01000003">
    <property type="protein sequence ID" value="GHP02500.1"/>
    <property type="molecule type" value="Genomic_DNA"/>
</dbReference>
<dbReference type="Proteomes" id="UP000660262">
    <property type="component" value="Unassembled WGS sequence"/>
</dbReference>
<proteinExistence type="predicted"/>
<reference evidence="3" key="1">
    <citation type="submission" date="2020-10" db="EMBL/GenBank/DDBJ databases">
        <title>Unveiling of a novel bifunctional photoreceptor, Dualchrome1, isolated from a cosmopolitan green alga.</title>
        <authorList>
            <person name="Suzuki S."/>
            <person name="Kawachi M."/>
        </authorList>
    </citation>
    <scope>NUCLEOTIDE SEQUENCE</scope>
    <source>
        <strain evidence="3">NIES 2893</strain>
    </source>
</reference>
<evidence type="ECO:0000256" key="1">
    <source>
        <dbReference type="SAM" id="Coils"/>
    </source>
</evidence>
<organism evidence="3 4">
    <name type="scientific">Pycnococcus provasolii</name>
    <dbReference type="NCBI Taxonomy" id="41880"/>
    <lineage>
        <taxon>Eukaryota</taxon>
        <taxon>Viridiplantae</taxon>
        <taxon>Chlorophyta</taxon>
        <taxon>Pseudoscourfieldiophyceae</taxon>
        <taxon>Pseudoscourfieldiales</taxon>
        <taxon>Pycnococcaceae</taxon>
        <taxon>Pycnococcus</taxon>
    </lineage>
</organism>
<feature type="region of interest" description="Disordered" evidence="2">
    <location>
        <begin position="413"/>
        <end position="446"/>
    </location>
</feature>